<dbReference type="EMBL" id="GGEC01088184">
    <property type="protein sequence ID" value="MBX68668.1"/>
    <property type="molecule type" value="Transcribed_RNA"/>
</dbReference>
<accession>A0A2P2QNX1</accession>
<proteinExistence type="predicted"/>
<evidence type="ECO:0000313" key="1">
    <source>
        <dbReference type="EMBL" id="MBX68668.1"/>
    </source>
</evidence>
<dbReference type="AlphaFoldDB" id="A0A2P2QNX1"/>
<organism evidence="1">
    <name type="scientific">Rhizophora mucronata</name>
    <name type="common">Asiatic mangrove</name>
    <dbReference type="NCBI Taxonomy" id="61149"/>
    <lineage>
        <taxon>Eukaryota</taxon>
        <taxon>Viridiplantae</taxon>
        <taxon>Streptophyta</taxon>
        <taxon>Embryophyta</taxon>
        <taxon>Tracheophyta</taxon>
        <taxon>Spermatophyta</taxon>
        <taxon>Magnoliopsida</taxon>
        <taxon>eudicotyledons</taxon>
        <taxon>Gunneridae</taxon>
        <taxon>Pentapetalae</taxon>
        <taxon>rosids</taxon>
        <taxon>fabids</taxon>
        <taxon>Malpighiales</taxon>
        <taxon>Rhizophoraceae</taxon>
        <taxon>Rhizophora</taxon>
    </lineage>
</organism>
<name>A0A2P2QNX1_RHIMU</name>
<reference evidence="1" key="1">
    <citation type="submission" date="2018-02" db="EMBL/GenBank/DDBJ databases">
        <title>Rhizophora mucronata_Transcriptome.</title>
        <authorList>
            <person name="Meera S.P."/>
            <person name="Sreeshan A."/>
            <person name="Augustine A."/>
        </authorList>
    </citation>
    <scope>NUCLEOTIDE SEQUENCE</scope>
    <source>
        <tissue evidence="1">Leaf</tissue>
    </source>
</reference>
<sequence length="30" mass="3459">MLHFANESCLISNYRALKIKLIIGICSDYE</sequence>
<protein>
    <submittedName>
        <fullName evidence="1">Uncharacterized protein</fullName>
    </submittedName>
</protein>